<name>A0A1H2V1X2_9RHOB</name>
<dbReference type="Pfam" id="PF13463">
    <property type="entry name" value="HTH_27"/>
    <property type="match status" value="1"/>
</dbReference>
<dbReference type="PIRSF" id="PIRSF036158">
    <property type="entry name" value="UCP036158_MarR"/>
    <property type="match status" value="1"/>
</dbReference>
<dbReference type="EMBL" id="FNOI01000002">
    <property type="protein sequence ID" value="SDW62342.1"/>
    <property type="molecule type" value="Genomic_DNA"/>
</dbReference>
<dbReference type="InterPro" id="IPR014601">
    <property type="entry name" value="Trans_reg_MarR_HTH"/>
</dbReference>
<dbReference type="GO" id="GO:0003700">
    <property type="term" value="F:DNA-binding transcription factor activity"/>
    <property type="evidence" value="ECO:0007669"/>
    <property type="project" value="InterPro"/>
</dbReference>
<sequence length="188" mass="21325">MYFTVKTPMFCCGINMSKNPDAKRRIVSSRHLADGENWESSEIEYGMIIAYNAFSRWMTRCMSAAGNVDMTPLEILVLHNCNHRGRGKRLADICFLLNIEDTHTVNYALRKLLKMELLTSEKRGKEVFYSVSKAGEELCDAYRDVRSRCFLDGLSRLDMTGEEMREIAASLRALSGQYDQAGRAASSL</sequence>
<feature type="domain" description="HTH marR-type" evidence="1">
    <location>
        <begin position="70"/>
        <end position="135"/>
    </location>
</feature>
<evidence type="ECO:0000259" key="1">
    <source>
        <dbReference type="Pfam" id="PF13463"/>
    </source>
</evidence>
<proteinExistence type="predicted"/>
<accession>A0A1H2V1X2</accession>
<dbReference type="STRING" id="670155.SAMN04488001_1369"/>
<dbReference type="InterPro" id="IPR000835">
    <property type="entry name" value="HTH_MarR-typ"/>
</dbReference>
<protein>
    <submittedName>
        <fullName evidence="2">Predicted transcription regulator, contains HTH domain, MarR family</fullName>
    </submittedName>
</protein>
<gene>
    <name evidence="2" type="ORF">SAMN04488001_1369</name>
</gene>
<dbReference type="Proteomes" id="UP000199441">
    <property type="component" value="Unassembled WGS sequence"/>
</dbReference>
<dbReference type="Gene3D" id="1.10.10.10">
    <property type="entry name" value="Winged helix-like DNA-binding domain superfamily/Winged helix DNA-binding domain"/>
    <property type="match status" value="1"/>
</dbReference>
<reference evidence="3" key="1">
    <citation type="submission" date="2016-10" db="EMBL/GenBank/DDBJ databases">
        <authorList>
            <person name="Varghese N."/>
            <person name="Submissions S."/>
        </authorList>
    </citation>
    <scope>NUCLEOTIDE SEQUENCE [LARGE SCALE GENOMIC DNA]</scope>
    <source>
        <strain evidence="3">DSM 26922</strain>
    </source>
</reference>
<organism evidence="2 3">
    <name type="scientific">Litoreibacter albidus</name>
    <dbReference type="NCBI Taxonomy" id="670155"/>
    <lineage>
        <taxon>Bacteria</taxon>
        <taxon>Pseudomonadati</taxon>
        <taxon>Pseudomonadota</taxon>
        <taxon>Alphaproteobacteria</taxon>
        <taxon>Rhodobacterales</taxon>
        <taxon>Roseobacteraceae</taxon>
        <taxon>Litoreibacter</taxon>
    </lineage>
</organism>
<evidence type="ECO:0000313" key="3">
    <source>
        <dbReference type="Proteomes" id="UP000199441"/>
    </source>
</evidence>
<dbReference type="SUPFAM" id="SSF46785">
    <property type="entry name" value="Winged helix' DNA-binding domain"/>
    <property type="match status" value="1"/>
</dbReference>
<evidence type="ECO:0000313" key="2">
    <source>
        <dbReference type="EMBL" id="SDW62342.1"/>
    </source>
</evidence>
<dbReference type="InterPro" id="IPR036388">
    <property type="entry name" value="WH-like_DNA-bd_sf"/>
</dbReference>
<keyword evidence="3" id="KW-1185">Reference proteome</keyword>
<dbReference type="InterPro" id="IPR036390">
    <property type="entry name" value="WH_DNA-bd_sf"/>
</dbReference>
<dbReference type="AlphaFoldDB" id="A0A1H2V1X2"/>